<dbReference type="EMBL" id="LAQS01000016">
    <property type="protein sequence ID" value="KKZ73552.1"/>
    <property type="molecule type" value="Genomic_DNA"/>
</dbReference>
<name>A0A2P2GPY1_STREW</name>
<sequence>MKAALDEAWRRGDRRLGTEHLLLGLLHDETQARILGVTLEQARAALDALDRAALAAVGIRTDHAYPGAVNPTSSRPPLSVGSLTSNARAVVSPGAGKRPRTTEAVLESLLDCALPDPAAELLAALGVDPVRVRRRSAHPES</sequence>
<reference evidence="1 2" key="1">
    <citation type="submission" date="2015-05" db="EMBL/GenBank/DDBJ databases">
        <title>Draft Genome assembly of Streptomyces showdoensis.</title>
        <authorList>
            <person name="Thapa K.K."/>
            <person name="Metsa-Ketela M."/>
        </authorList>
    </citation>
    <scope>NUCLEOTIDE SEQUENCE [LARGE SCALE GENOMIC DNA]</scope>
    <source>
        <strain evidence="1 2">ATCC 15227</strain>
    </source>
</reference>
<dbReference type="Gene3D" id="1.10.1780.10">
    <property type="entry name" value="Clp, N-terminal domain"/>
    <property type="match status" value="1"/>
</dbReference>
<protein>
    <recommendedName>
        <fullName evidence="3">Clp R domain-containing protein</fullName>
    </recommendedName>
</protein>
<dbReference type="AlphaFoldDB" id="A0A2P2GPY1"/>
<dbReference type="InterPro" id="IPR036628">
    <property type="entry name" value="Clp_N_dom_sf"/>
</dbReference>
<proteinExistence type="predicted"/>
<dbReference type="SUPFAM" id="SSF81923">
    <property type="entry name" value="Double Clp-N motif"/>
    <property type="match status" value="1"/>
</dbReference>
<gene>
    <name evidence="1" type="ORF">VO63_12680</name>
</gene>
<evidence type="ECO:0000313" key="1">
    <source>
        <dbReference type="EMBL" id="KKZ73552.1"/>
    </source>
</evidence>
<evidence type="ECO:0000313" key="2">
    <source>
        <dbReference type="Proteomes" id="UP000265325"/>
    </source>
</evidence>
<dbReference type="Proteomes" id="UP000265325">
    <property type="component" value="Unassembled WGS sequence"/>
</dbReference>
<comment type="caution">
    <text evidence="1">The sequence shown here is derived from an EMBL/GenBank/DDBJ whole genome shotgun (WGS) entry which is preliminary data.</text>
</comment>
<evidence type="ECO:0008006" key="3">
    <source>
        <dbReference type="Google" id="ProtNLM"/>
    </source>
</evidence>
<accession>A0A2P2GPY1</accession>
<organism evidence="1 2">
    <name type="scientific">Streptomyces showdoensis</name>
    <dbReference type="NCBI Taxonomy" id="68268"/>
    <lineage>
        <taxon>Bacteria</taxon>
        <taxon>Bacillati</taxon>
        <taxon>Actinomycetota</taxon>
        <taxon>Actinomycetes</taxon>
        <taxon>Kitasatosporales</taxon>
        <taxon>Streptomycetaceae</taxon>
        <taxon>Streptomyces</taxon>
    </lineage>
</organism>
<keyword evidence="2" id="KW-1185">Reference proteome</keyword>